<dbReference type="Gene3D" id="2.40.50.100">
    <property type="match status" value="1"/>
</dbReference>
<feature type="domain" description="Multidrug resistance protein MdtA-like barrel-sandwich hybrid" evidence="6">
    <location>
        <begin position="59"/>
        <end position="254"/>
    </location>
</feature>
<sequence length="356" mass="39581">MSSPKKNYTETDKLITRITAWAASVILVVLAGWGGYTLYQLWSYEETNDAQVEEYINPVTSRVTGYISKIYYTDNQSVKAGDTLIVLDNNEYQIQQYEAEAALANAQAQLVVLQSSIATSSTNALVSQAQIGAAKAKLWKQEQEYDRYQKLLKAESVTQQQFENVKTALDVARAEYQANLNAYQASLGKTNDIEAQLAVAQAEVKRREAILERAKLDVDYTVIRAPYDGKMGRKTIQKGQLIQAGQTLAFIVDQEQGKWVIANFKETQIKDMHEGQAVIVETDAFPGEEFHGTIESLSPATGSRFSLLPPDNATGNFVKIVQRIPVRIKLTDNVDKVDQLRAGMNANVSLRKGQNS</sequence>
<evidence type="ECO:0000256" key="4">
    <source>
        <dbReference type="ARBA" id="ARBA00023136"/>
    </source>
</evidence>
<dbReference type="Proteomes" id="UP001597369">
    <property type="component" value="Unassembled WGS sequence"/>
</dbReference>
<evidence type="ECO:0000259" key="6">
    <source>
        <dbReference type="Pfam" id="PF25917"/>
    </source>
</evidence>
<gene>
    <name evidence="8" type="ORF">ACFSKU_21725</name>
</gene>
<evidence type="ECO:0000256" key="2">
    <source>
        <dbReference type="ARBA" id="ARBA00022692"/>
    </source>
</evidence>
<evidence type="ECO:0000256" key="3">
    <source>
        <dbReference type="ARBA" id="ARBA00022989"/>
    </source>
</evidence>
<evidence type="ECO:0000313" key="9">
    <source>
        <dbReference type="Proteomes" id="UP001597369"/>
    </source>
</evidence>
<keyword evidence="2 5" id="KW-0812">Transmembrane</keyword>
<name>A0ABW4X570_9BACT</name>
<dbReference type="Gene3D" id="2.40.30.170">
    <property type="match status" value="1"/>
</dbReference>
<dbReference type="PANTHER" id="PTHR30386:SF26">
    <property type="entry name" value="TRANSPORT PROTEIN COMB"/>
    <property type="match status" value="1"/>
</dbReference>
<feature type="domain" description="CusB-like beta-barrel" evidence="7">
    <location>
        <begin position="259"/>
        <end position="300"/>
    </location>
</feature>
<dbReference type="Pfam" id="PF25954">
    <property type="entry name" value="Beta-barrel_RND_2"/>
    <property type="match status" value="1"/>
</dbReference>
<keyword evidence="4 5" id="KW-0472">Membrane</keyword>
<evidence type="ECO:0000259" key="7">
    <source>
        <dbReference type="Pfam" id="PF25954"/>
    </source>
</evidence>
<accession>A0ABW4X570</accession>
<evidence type="ECO:0000256" key="1">
    <source>
        <dbReference type="ARBA" id="ARBA00004167"/>
    </source>
</evidence>
<dbReference type="RefSeq" id="WP_229962488.1">
    <property type="nucleotide sequence ID" value="NZ_JAJJWI010000024.1"/>
</dbReference>
<dbReference type="SUPFAM" id="SSF111369">
    <property type="entry name" value="HlyD-like secretion proteins"/>
    <property type="match status" value="3"/>
</dbReference>
<comment type="subcellular location">
    <subcellularLocation>
        <location evidence="1">Membrane</location>
        <topology evidence="1">Single-pass membrane protein</topology>
    </subcellularLocation>
</comment>
<dbReference type="EMBL" id="JBHUHV010000064">
    <property type="protein sequence ID" value="MFD2069515.1"/>
    <property type="molecule type" value="Genomic_DNA"/>
</dbReference>
<feature type="transmembrane region" description="Helical" evidence="5">
    <location>
        <begin position="21"/>
        <end position="42"/>
    </location>
</feature>
<dbReference type="PRINTS" id="PR01490">
    <property type="entry name" value="RTXTOXIND"/>
</dbReference>
<evidence type="ECO:0000256" key="5">
    <source>
        <dbReference type="SAM" id="Phobius"/>
    </source>
</evidence>
<proteinExistence type="predicted"/>
<dbReference type="PANTHER" id="PTHR30386">
    <property type="entry name" value="MEMBRANE FUSION SUBUNIT OF EMRAB-TOLC MULTIDRUG EFFLUX PUMP"/>
    <property type="match status" value="1"/>
</dbReference>
<dbReference type="InterPro" id="IPR050739">
    <property type="entry name" value="MFP"/>
</dbReference>
<reference evidence="9" key="1">
    <citation type="journal article" date="2019" name="Int. J. Syst. Evol. Microbiol.">
        <title>The Global Catalogue of Microorganisms (GCM) 10K type strain sequencing project: providing services to taxonomists for standard genome sequencing and annotation.</title>
        <authorList>
            <consortium name="The Broad Institute Genomics Platform"/>
            <consortium name="The Broad Institute Genome Sequencing Center for Infectious Disease"/>
            <person name="Wu L."/>
            <person name="Ma J."/>
        </authorList>
    </citation>
    <scope>NUCLEOTIDE SEQUENCE [LARGE SCALE GENOMIC DNA]</scope>
    <source>
        <strain evidence="9">JCM 16545</strain>
    </source>
</reference>
<dbReference type="InterPro" id="IPR058792">
    <property type="entry name" value="Beta-barrel_RND_2"/>
</dbReference>
<organism evidence="8 9">
    <name type="scientific">Pontibacter silvestris</name>
    <dbReference type="NCBI Taxonomy" id="2305183"/>
    <lineage>
        <taxon>Bacteria</taxon>
        <taxon>Pseudomonadati</taxon>
        <taxon>Bacteroidota</taxon>
        <taxon>Cytophagia</taxon>
        <taxon>Cytophagales</taxon>
        <taxon>Hymenobacteraceae</taxon>
        <taxon>Pontibacter</taxon>
    </lineage>
</organism>
<keyword evidence="9" id="KW-1185">Reference proteome</keyword>
<dbReference type="Pfam" id="PF25917">
    <property type="entry name" value="BSH_RND"/>
    <property type="match status" value="1"/>
</dbReference>
<dbReference type="InterPro" id="IPR058625">
    <property type="entry name" value="MdtA-like_BSH"/>
</dbReference>
<evidence type="ECO:0000313" key="8">
    <source>
        <dbReference type="EMBL" id="MFD2069515.1"/>
    </source>
</evidence>
<comment type="caution">
    <text evidence="8">The sequence shown here is derived from an EMBL/GenBank/DDBJ whole genome shotgun (WGS) entry which is preliminary data.</text>
</comment>
<keyword evidence="3 5" id="KW-1133">Transmembrane helix</keyword>
<dbReference type="Gene3D" id="1.10.287.470">
    <property type="entry name" value="Helix hairpin bin"/>
    <property type="match status" value="2"/>
</dbReference>
<protein>
    <submittedName>
        <fullName evidence="8">HlyD family secretion protein</fullName>
    </submittedName>
</protein>